<organism evidence="7 8">
    <name type="scientific">Streptomyces zaomyceticus</name>
    <dbReference type="NCBI Taxonomy" id="68286"/>
    <lineage>
        <taxon>Bacteria</taxon>
        <taxon>Bacillati</taxon>
        <taxon>Actinomycetota</taxon>
        <taxon>Actinomycetes</taxon>
        <taxon>Kitasatosporales</taxon>
        <taxon>Streptomycetaceae</taxon>
        <taxon>Streptomyces</taxon>
    </lineage>
</organism>
<dbReference type="RefSeq" id="WP_406335731.1">
    <property type="nucleotide sequence ID" value="NZ_CP108188.1"/>
</dbReference>
<evidence type="ECO:0000313" key="7">
    <source>
        <dbReference type="EMBL" id="WTR72534.1"/>
    </source>
</evidence>
<dbReference type="InterPro" id="IPR012951">
    <property type="entry name" value="BBE"/>
</dbReference>
<reference evidence="7 8" key="1">
    <citation type="submission" date="2022-10" db="EMBL/GenBank/DDBJ databases">
        <title>The complete genomes of actinobacterial strains from the NBC collection.</title>
        <authorList>
            <person name="Joergensen T.S."/>
            <person name="Alvarez Arevalo M."/>
            <person name="Sterndorff E.B."/>
            <person name="Faurdal D."/>
            <person name="Vuksanovic O."/>
            <person name="Mourched A.-S."/>
            <person name="Charusanti P."/>
            <person name="Shaw S."/>
            <person name="Blin K."/>
            <person name="Weber T."/>
        </authorList>
    </citation>
    <scope>NUCLEOTIDE SEQUENCE [LARGE SCALE GENOMIC DNA]</scope>
    <source>
        <strain evidence="7 8">NBC_00123</strain>
    </source>
</reference>
<dbReference type="InterPro" id="IPR016169">
    <property type="entry name" value="FAD-bd_PCMH_sub2"/>
</dbReference>
<evidence type="ECO:0000256" key="4">
    <source>
        <dbReference type="ARBA" id="ARBA00022827"/>
    </source>
</evidence>
<dbReference type="Gene3D" id="3.40.462.20">
    <property type="match status" value="1"/>
</dbReference>
<dbReference type="InterPro" id="IPR016166">
    <property type="entry name" value="FAD-bd_PCMH"/>
</dbReference>
<dbReference type="InterPro" id="IPR050416">
    <property type="entry name" value="FAD-linked_Oxidoreductase"/>
</dbReference>
<dbReference type="InterPro" id="IPR016167">
    <property type="entry name" value="FAD-bd_PCMH_sub1"/>
</dbReference>
<sequence>MTTTTNPQTTADMLRGAVRGTVVTRGDPSYDESRRVYNAQHDRHPAVVVHAVDAADVIAAVLHARERDLPLAVRGGSHSVAGFGTVDDGLVVDLSRMRGVRVDPETRTARAEGGATWGDFDHATHAFGLATTGGVISTTGVGGLTLGGGMGHLARRYGLSCDNLIAADVVTAEGALVSCDAERNPDLFWALRGGGGNFGVAVSLAYRLHPVADVFGGLSCYPLDGDVARAWRELIADSPEELNSILVLALGPEEPFLPERWHGRPICAAFTCFSGPEAEDEKVLARLDGLGPVIGRFMERMPYPVINTLFDEQLPPGLHHYWKGNFSRELSDGAIAAHMEYGATMPSLESDTAIFPIDGACHRVGPEETAFAYRDAVFSHSFGGTWTDPADSEHNIAWTRAYDRALRPHTQEGGYVNFMDTDDQDRVRVNYRQNYDRLRTVKRRYDPDNVFRLNQNITP</sequence>
<evidence type="ECO:0000256" key="5">
    <source>
        <dbReference type="ARBA" id="ARBA00023002"/>
    </source>
</evidence>
<keyword evidence="4" id="KW-0274">FAD</keyword>
<feature type="domain" description="FAD-binding PCMH-type" evidence="6">
    <location>
        <begin position="41"/>
        <end position="211"/>
    </location>
</feature>
<dbReference type="Proteomes" id="UP001622594">
    <property type="component" value="Chromosome"/>
</dbReference>
<comment type="similarity">
    <text evidence="2">Belongs to the oxygen-dependent FAD-linked oxidoreductase family.</text>
</comment>
<dbReference type="Gene3D" id="3.30.465.10">
    <property type="match status" value="1"/>
</dbReference>
<evidence type="ECO:0000256" key="1">
    <source>
        <dbReference type="ARBA" id="ARBA00001974"/>
    </source>
</evidence>
<dbReference type="Pfam" id="PF08031">
    <property type="entry name" value="BBE"/>
    <property type="match status" value="1"/>
</dbReference>
<dbReference type="PROSITE" id="PS51387">
    <property type="entry name" value="FAD_PCMH"/>
    <property type="match status" value="1"/>
</dbReference>
<gene>
    <name evidence="7" type="ORF">OG814_26265</name>
</gene>
<dbReference type="InterPro" id="IPR036318">
    <property type="entry name" value="FAD-bd_PCMH-like_sf"/>
</dbReference>
<name>A0ABZ1LFF6_9ACTN</name>
<protein>
    <submittedName>
        <fullName evidence="7">FAD-binding oxidoreductase</fullName>
    </submittedName>
</protein>
<evidence type="ECO:0000259" key="6">
    <source>
        <dbReference type="PROSITE" id="PS51387"/>
    </source>
</evidence>
<dbReference type="Gene3D" id="3.30.43.10">
    <property type="entry name" value="Uridine Diphospho-n-acetylenolpyruvylglucosamine Reductase, domain 2"/>
    <property type="match status" value="1"/>
</dbReference>
<keyword evidence="3" id="KW-0285">Flavoprotein</keyword>
<proteinExistence type="inferred from homology"/>
<comment type="cofactor">
    <cofactor evidence="1">
        <name>FAD</name>
        <dbReference type="ChEBI" id="CHEBI:57692"/>
    </cofactor>
</comment>
<dbReference type="EMBL" id="CP108188">
    <property type="protein sequence ID" value="WTR72534.1"/>
    <property type="molecule type" value="Genomic_DNA"/>
</dbReference>
<dbReference type="InterPro" id="IPR006094">
    <property type="entry name" value="Oxid_FAD_bind_N"/>
</dbReference>
<dbReference type="SUPFAM" id="SSF56176">
    <property type="entry name" value="FAD-binding/transporter-associated domain-like"/>
    <property type="match status" value="1"/>
</dbReference>
<dbReference type="PANTHER" id="PTHR42973:SF39">
    <property type="entry name" value="FAD-BINDING PCMH-TYPE DOMAIN-CONTAINING PROTEIN"/>
    <property type="match status" value="1"/>
</dbReference>
<evidence type="ECO:0000313" key="8">
    <source>
        <dbReference type="Proteomes" id="UP001622594"/>
    </source>
</evidence>
<dbReference type="Pfam" id="PF01565">
    <property type="entry name" value="FAD_binding_4"/>
    <property type="match status" value="1"/>
</dbReference>
<evidence type="ECO:0000256" key="2">
    <source>
        <dbReference type="ARBA" id="ARBA00005466"/>
    </source>
</evidence>
<dbReference type="PANTHER" id="PTHR42973">
    <property type="entry name" value="BINDING OXIDOREDUCTASE, PUTATIVE (AFU_ORTHOLOGUE AFUA_1G17690)-RELATED"/>
    <property type="match status" value="1"/>
</dbReference>
<keyword evidence="8" id="KW-1185">Reference proteome</keyword>
<keyword evidence="5" id="KW-0560">Oxidoreductase</keyword>
<accession>A0ABZ1LFF6</accession>
<evidence type="ECO:0000256" key="3">
    <source>
        <dbReference type="ARBA" id="ARBA00022630"/>
    </source>
</evidence>